<sequence length="115" mass="13476">MGGKRQRNAYHGELKLKVIDFAEKKNNNAAEHEFGVTEKPVHDWRKKKVRMESLYANWEFSLNEWVLEQRQNGHAVTRNAIRLKAFSTAKDNGHEYFKASAGWCTQFMRRHGLSI</sequence>
<dbReference type="Proteomes" id="UP001634394">
    <property type="component" value="Unassembled WGS sequence"/>
</dbReference>
<gene>
    <name evidence="3" type="ORF">ACJMK2_035590</name>
</gene>
<evidence type="ECO:0000256" key="1">
    <source>
        <dbReference type="ARBA" id="ARBA00023125"/>
    </source>
</evidence>
<reference evidence="3 4" key="1">
    <citation type="submission" date="2024-11" db="EMBL/GenBank/DDBJ databases">
        <title>Chromosome-level genome assembly of the freshwater bivalve Anodonta woodiana.</title>
        <authorList>
            <person name="Chen X."/>
        </authorList>
    </citation>
    <scope>NUCLEOTIDE SEQUENCE [LARGE SCALE GENOMIC DNA]</scope>
    <source>
        <strain evidence="3">MN2024</strain>
        <tissue evidence="3">Gills</tissue>
    </source>
</reference>
<evidence type="ECO:0000259" key="2">
    <source>
        <dbReference type="PROSITE" id="PS51253"/>
    </source>
</evidence>
<dbReference type="GO" id="GO:0003677">
    <property type="term" value="F:DNA binding"/>
    <property type="evidence" value="ECO:0007669"/>
    <property type="project" value="UniProtKB-KW"/>
</dbReference>
<keyword evidence="4" id="KW-1185">Reference proteome</keyword>
<keyword evidence="1" id="KW-0238">DNA-binding</keyword>
<dbReference type="SMART" id="SM00674">
    <property type="entry name" value="CENPB"/>
    <property type="match status" value="1"/>
</dbReference>
<comment type="caution">
    <text evidence="3">The sequence shown here is derived from an EMBL/GenBank/DDBJ whole genome shotgun (WGS) entry which is preliminary data.</text>
</comment>
<dbReference type="InterPro" id="IPR009057">
    <property type="entry name" value="Homeodomain-like_sf"/>
</dbReference>
<evidence type="ECO:0000313" key="4">
    <source>
        <dbReference type="Proteomes" id="UP001634394"/>
    </source>
</evidence>
<dbReference type="Pfam" id="PF09607">
    <property type="entry name" value="BrkDBD"/>
    <property type="match status" value="1"/>
</dbReference>
<dbReference type="Gene3D" id="1.10.10.60">
    <property type="entry name" value="Homeodomain-like"/>
    <property type="match status" value="1"/>
</dbReference>
<proteinExistence type="predicted"/>
<evidence type="ECO:0000313" key="3">
    <source>
        <dbReference type="EMBL" id="KAL3877949.1"/>
    </source>
</evidence>
<dbReference type="PROSITE" id="PS51253">
    <property type="entry name" value="HTH_CENPB"/>
    <property type="match status" value="1"/>
</dbReference>
<accession>A0ABD3WVE6</accession>
<dbReference type="AlphaFoldDB" id="A0ABD3WVE6"/>
<dbReference type="EMBL" id="JBJQND010000005">
    <property type="protein sequence ID" value="KAL3877949.1"/>
    <property type="molecule type" value="Genomic_DNA"/>
</dbReference>
<organism evidence="3 4">
    <name type="scientific">Sinanodonta woodiana</name>
    <name type="common">Chinese pond mussel</name>
    <name type="synonym">Anodonta woodiana</name>
    <dbReference type="NCBI Taxonomy" id="1069815"/>
    <lineage>
        <taxon>Eukaryota</taxon>
        <taxon>Metazoa</taxon>
        <taxon>Spiralia</taxon>
        <taxon>Lophotrochozoa</taxon>
        <taxon>Mollusca</taxon>
        <taxon>Bivalvia</taxon>
        <taxon>Autobranchia</taxon>
        <taxon>Heteroconchia</taxon>
        <taxon>Palaeoheterodonta</taxon>
        <taxon>Unionida</taxon>
        <taxon>Unionoidea</taxon>
        <taxon>Unionidae</taxon>
        <taxon>Unioninae</taxon>
        <taxon>Sinanodonta</taxon>
    </lineage>
</organism>
<protein>
    <recommendedName>
        <fullName evidence="2">HTH CENPB-type domain-containing protein</fullName>
    </recommendedName>
</protein>
<feature type="domain" description="HTH CENPB-type" evidence="2">
    <location>
        <begin position="46"/>
        <end position="115"/>
    </location>
</feature>
<name>A0ABD3WVE6_SINWO</name>
<dbReference type="InterPro" id="IPR018586">
    <property type="entry name" value="Brinker_DNA-bd"/>
</dbReference>
<dbReference type="InterPro" id="IPR006600">
    <property type="entry name" value="HTH_CenpB_DNA-bd_dom"/>
</dbReference>
<dbReference type="Pfam" id="PF03221">
    <property type="entry name" value="HTH_Tnp_Tc5"/>
    <property type="match status" value="1"/>
</dbReference>
<dbReference type="SUPFAM" id="SSF46689">
    <property type="entry name" value="Homeodomain-like"/>
    <property type="match status" value="1"/>
</dbReference>